<dbReference type="InterPro" id="IPR011009">
    <property type="entry name" value="Kinase-like_dom_sf"/>
</dbReference>
<protein>
    <submittedName>
        <fullName evidence="7">U1 snRNP protein</fullName>
    </submittedName>
</protein>
<evidence type="ECO:0000313" key="8">
    <source>
        <dbReference type="Proteomes" id="UP001527925"/>
    </source>
</evidence>
<keyword evidence="4" id="KW-0067">ATP-binding</keyword>
<feature type="compositionally biased region" description="Basic residues" evidence="5">
    <location>
        <begin position="74"/>
        <end position="83"/>
    </location>
</feature>
<dbReference type="PANTHER" id="PTHR44329">
    <property type="entry name" value="SERINE/THREONINE-PROTEIN KINASE TNNI3K-RELATED"/>
    <property type="match status" value="1"/>
</dbReference>
<evidence type="ECO:0000256" key="4">
    <source>
        <dbReference type="ARBA" id="ARBA00022840"/>
    </source>
</evidence>
<proteinExistence type="predicted"/>
<dbReference type="InterPro" id="IPR051681">
    <property type="entry name" value="Ser/Thr_Kinases-Pseudokinases"/>
</dbReference>
<evidence type="ECO:0000256" key="5">
    <source>
        <dbReference type="SAM" id="MobiDB-lite"/>
    </source>
</evidence>
<evidence type="ECO:0000313" key="7">
    <source>
        <dbReference type="EMBL" id="KAL2911371.1"/>
    </source>
</evidence>
<accession>A0ABR4MVV2</accession>
<evidence type="ECO:0000256" key="1">
    <source>
        <dbReference type="ARBA" id="ARBA00022679"/>
    </source>
</evidence>
<gene>
    <name evidence="7" type="primary">PRP40_23</name>
    <name evidence="7" type="ORF">HK105_209162</name>
</gene>
<feature type="compositionally biased region" description="Basic and acidic residues" evidence="5">
    <location>
        <begin position="594"/>
        <end position="603"/>
    </location>
</feature>
<feature type="compositionally biased region" description="Pro residues" evidence="5">
    <location>
        <begin position="60"/>
        <end position="70"/>
    </location>
</feature>
<evidence type="ECO:0000256" key="3">
    <source>
        <dbReference type="ARBA" id="ARBA00022777"/>
    </source>
</evidence>
<feature type="region of interest" description="Disordered" evidence="5">
    <location>
        <begin position="56"/>
        <end position="83"/>
    </location>
</feature>
<keyword evidence="8" id="KW-1185">Reference proteome</keyword>
<dbReference type="Gene3D" id="1.10.510.10">
    <property type="entry name" value="Transferase(Phosphotransferase) domain 1"/>
    <property type="match status" value="1"/>
</dbReference>
<dbReference type="PROSITE" id="PS50011">
    <property type="entry name" value="PROTEIN_KINASE_DOM"/>
    <property type="match status" value="1"/>
</dbReference>
<feature type="compositionally biased region" description="Low complexity" evidence="5">
    <location>
        <begin position="555"/>
        <end position="567"/>
    </location>
</feature>
<evidence type="ECO:0000256" key="2">
    <source>
        <dbReference type="ARBA" id="ARBA00022741"/>
    </source>
</evidence>
<dbReference type="PANTHER" id="PTHR44329:SF288">
    <property type="entry name" value="MITOGEN-ACTIVATED PROTEIN KINASE KINASE KINASE 20"/>
    <property type="match status" value="1"/>
</dbReference>
<dbReference type="InterPro" id="IPR000719">
    <property type="entry name" value="Prot_kinase_dom"/>
</dbReference>
<comment type="caution">
    <text evidence="7">The sequence shown here is derived from an EMBL/GenBank/DDBJ whole genome shotgun (WGS) entry which is preliminary data.</text>
</comment>
<name>A0ABR4MVV2_9FUNG</name>
<dbReference type="Pfam" id="PF07714">
    <property type="entry name" value="PK_Tyr_Ser-Thr"/>
    <property type="match status" value="1"/>
</dbReference>
<feature type="region of interest" description="Disordered" evidence="5">
    <location>
        <begin position="553"/>
        <end position="656"/>
    </location>
</feature>
<dbReference type="Proteomes" id="UP001527925">
    <property type="component" value="Unassembled WGS sequence"/>
</dbReference>
<organism evidence="7 8">
    <name type="scientific">Polyrhizophydium stewartii</name>
    <dbReference type="NCBI Taxonomy" id="2732419"/>
    <lineage>
        <taxon>Eukaryota</taxon>
        <taxon>Fungi</taxon>
        <taxon>Fungi incertae sedis</taxon>
        <taxon>Chytridiomycota</taxon>
        <taxon>Chytridiomycota incertae sedis</taxon>
        <taxon>Chytridiomycetes</taxon>
        <taxon>Rhizophydiales</taxon>
        <taxon>Rhizophydiales incertae sedis</taxon>
        <taxon>Polyrhizophydium</taxon>
    </lineage>
</organism>
<sequence length="685" mass="73372">MSSDTGLGAADLGRHVAAVRAAHEQLPALVRGVRANPRACRILFVKLRLLADGLETALRPPLPPPRPGDNPPARSHHHSLSRPRRLTPEAVCAACAVYLRAALLVRRLAGKSVQRQALLFWSSAATLAHLDAAVTESLRTLGSLVDSPDIPKATELDHDGLASVLLEQPGVVSSPIAPQVDQHLETLDEIDRSLRQNLARGRKAPAACTMASGAAMHLALAAGRGIATPRPWMLQSGGESEDLDVHFGVSIGRGTLGDIFRGLWEGRLVDVQIIEHAEREACSPQRLSSSAWLHSAQDRITAIDDVESMFCDPLDGHEPAVGGVGADDGSGGASETAATIAHLADAWSSLDHPNVLKLWRVCLNARTPFIVTEATACSLADHLRGNPDTPIAERIRLIADVAAGMEYLAALSPPMSHGSLRAETVRQTADGRTCVAGFGLAFDDATHLARTVRWAPPHMDNETACSADVFAFAMLAAEVLSGDVPMRTAVREIKAMERIARGRRPQLPHGTPVWLAALLARCWDEDPAARPQWSEISQTLGGWEVLVGLDPMATEPAPELPESPASPVHAEFPSPAKPAQPVAARMPSPSKLDNPGKPDKPIDVIEISDTSGSDADADAADGDPEPTRKRQRTAASETELVREPTATHVLPTDPFVPPPHLGDARVFSYLGQQSQHYLRSNFRWF</sequence>
<keyword evidence="2" id="KW-0547">Nucleotide-binding</keyword>
<reference evidence="7 8" key="1">
    <citation type="submission" date="2023-09" db="EMBL/GenBank/DDBJ databases">
        <title>Pangenome analysis of Batrachochytrium dendrobatidis and related Chytrids.</title>
        <authorList>
            <person name="Yacoub M.N."/>
            <person name="Stajich J.E."/>
            <person name="James T.Y."/>
        </authorList>
    </citation>
    <scope>NUCLEOTIDE SEQUENCE [LARGE SCALE GENOMIC DNA]</scope>
    <source>
        <strain evidence="7 8">JEL0888</strain>
    </source>
</reference>
<dbReference type="EMBL" id="JADGIZ020000115">
    <property type="protein sequence ID" value="KAL2911371.1"/>
    <property type="molecule type" value="Genomic_DNA"/>
</dbReference>
<evidence type="ECO:0000259" key="6">
    <source>
        <dbReference type="PROSITE" id="PS50011"/>
    </source>
</evidence>
<dbReference type="InterPro" id="IPR001245">
    <property type="entry name" value="Ser-Thr/Tyr_kinase_cat_dom"/>
</dbReference>
<feature type="compositionally biased region" description="Acidic residues" evidence="5">
    <location>
        <begin position="615"/>
        <end position="624"/>
    </location>
</feature>
<dbReference type="SUPFAM" id="SSF56112">
    <property type="entry name" value="Protein kinase-like (PK-like)"/>
    <property type="match status" value="1"/>
</dbReference>
<feature type="domain" description="Protein kinase" evidence="6">
    <location>
        <begin position="245"/>
        <end position="547"/>
    </location>
</feature>
<keyword evidence="1" id="KW-0808">Transferase</keyword>
<keyword evidence="3" id="KW-0418">Kinase</keyword>